<sequence length="123" mass="13628">MCWMDTFQKGFSCGATTGQMVLAGLGVQPTPAVSTRATFKCSYKKNREAEYIEFRRRNAQHPNPPSFDLWLANIRQLPSCGAVRIYAGVQKTCSLTDTLMLAVSTLFHCTIWIILSTAEGESS</sequence>
<reference evidence="1" key="1">
    <citation type="submission" date="2020-05" db="EMBL/GenBank/DDBJ databases">
        <title>Mycena genomes resolve the evolution of fungal bioluminescence.</title>
        <authorList>
            <person name="Tsai I.J."/>
        </authorList>
    </citation>
    <scope>NUCLEOTIDE SEQUENCE</scope>
    <source>
        <strain evidence="1">160909Yilan</strain>
    </source>
</reference>
<accession>A0A8H6X757</accession>
<dbReference type="Proteomes" id="UP000623467">
    <property type="component" value="Unassembled WGS sequence"/>
</dbReference>
<dbReference type="EMBL" id="JACAZH010000041">
    <property type="protein sequence ID" value="KAF7335236.1"/>
    <property type="molecule type" value="Genomic_DNA"/>
</dbReference>
<proteinExistence type="predicted"/>
<dbReference type="AlphaFoldDB" id="A0A8H6X757"/>
<evidence type="ECO:0000313" key="1">
    <source>
        <dbReference type="EMBL" id="KAF7335236.1"/>
    </source>
</evidence>
<name>A0A8H6X757_9AGAR</name>
<keyword evidence="2" id="KW-1185">Reference proteome</keyword>
<protein>
    <submittedName>
        <fullName evidence="1">Uncharacterized protein</fullName>
    </submittedName>
</protein>
<comment type="caution">
    <text evidence="1">The sequence shown here is derived from an EMBL/GenBank/DDBJ whole genome shotgun (WGS) entry which is preliminary data.</text>
</comment>
<gene>
    <name evidence="1" type="ORF">MSAN_02334000</name>
</gene>
<dbReference type="OrthoDB" id="3059199at2759"/>
<organism evidence="1 2">
    <name type="scientific">Mycena sanguinolenta</name>
    <dbReference type="NCBI Taxonomy" id="230812"/>
    <lineage>
        <taxon>Eukaryota</taxon>
        <taxon>Fungi</taxon>
        <taxon>Dikarya</taxon>
        <taxon>Basidiomycota</taxon>
        <taxon>Agaricomycotina</taxon>
        <taxon>Agaricomycetes</taxon>
        <taxon>Agaricomycetidae</taxon>
        <taxon>Agaricales</taxon>
        <taxon>Marasmiineae</taxon>
        <taxon>Mycenaceae</taxon>
        <taxon>Mycena</taxon>
    </lineage>
</organism>
<evidence type="ECO:0000313" key="2">
    <source>
        <dbReference type="Proteomes" id="UP000623467"/>
    </source>
</evidence>